<comment type="caution">
    <text evidence="1">The sequence shown here is derived from an EMBL/GenBank/DDBJ whole genome shotgun (WGS) entry which is preliminary data.</text>
</comment>
<proteinExistence type="predicted"/>
<name>X1GAX8_9ZZZZ</name>
<evidence type="ECO:0000313" key="1">
    <source>
        <dbReference type="EMBL" id="GAH55046.1"/>
    </source>
</evidence>
<sequence>MVECNQEERKKSCACTYNCSHRGRCCECIEYHLKYNQLPGCVFAKISLEAEKTYNRDFEYFAELVLKLK</sequence>
<dbReference type="AlphaFoldDB" id="X1GAX8"/>
<dbReference type="Pfam" id="PF20095">
    <property type="entry name" value="DUF6485"/>
    <property type="match status" value="1"/>
</dbReference>
<accession>X1GAX8</accession>
<evidence type="ECO:0008006" key="2">
    <source>
        <dbReference type="Google" id="ProtNLM"/>
    </source>
</evidence>
<gene>
    <name evidence="1" type="ORF">S03H2_28212</name>
</gene>
<dbReference type="EMBL" id="BARU01016994">
    <property type="protein sequence ID" value="GAH55046.1"/>
    <property type="molecule type" value="Genomic_DNA"/>
</dbReference>
<organism evidence="1">
    <name type="scientific">marine sediment metagenome</name>
    <dbReference type="NCBI Taxonomy" id="412755"/>
    <lineage>
        <taxon>unclassified sequences</taxon>
        <taxon>metagenomes</taxon>
        <taxon>ecological metagenomes</taxon>
    </lineage>
</organism>
<protein>
    <recommendedName>
        <fullName evidence="2">Cytosolic protein</fullName>
    </recommendedName>
</protein>
<reference evidence="1" key="1">
    <citation type="journal article" date="2014" name="Front. Microbiol.">
        <title>High frequency of phylogenetically diverse reductive dehalogenase-homologous genes in deep subseafloor sedimentary metagenomes.</title>
        <authorList>
            <person name="Kawai M."/>
            <person name="Futagami T."/>
            <person name="Toyoda A."/>
            <person name="Takaki Y."/>
            <person name="Nishi S."/>
            <person name="Hori S."/>
            <person name="Arai W."/>
            <person name="Tsubouchi T."/>
            <person name="Morono Y."/>
            <person name="Uchiyama I."/>
            <person name="Ito T."/>
            <person name="Fujiyama A."/>
            <person name="Inagaki F."/>
            <person name="Takami H."/>
        </authorList>
    </citation>
    <scope>NUCLEOTIDE SEQUENCE</scope>
    <source>
        <strain evidence="1">Expedition CK06-06</strain>
    </source>
</reference>